<feature type="compositionally biased region" description="Basic residues" evidence="1">
    <location>
        <begin position="63"/>
        <end position="72"/>
    </location>
</feature>
<organism evidence="2 3">
    <name type="scientific">Cytospora schulzeri</name>
    <dbReference type="NCBI Taxonomy" id="448051"/>
    <lineage>
        <taxon>Eukaryota</taxon>
        <taxon>Fungi</taxon>
        <taxon>Dikarya</taxon>
        <taxon>Ascomycota</taxon>
        <taxon>Pezizomycotina</taxon>
        <taxon>Sordariomycetes</taxon>
        <taxon>Sordariomycetidae</taxon>
        <taxon>Diaporthales</taxon>
        <taxon>Cytosporaceae</taxon>
        <taxon>Cytospora</taxon>
    </lineage>
</organism>
<evidence type="ECO:0000256" key="1">
    <source>
        <dbReference type="SAM" id="MobiDB-lite"/>
    </source>
</evidence>
<feature type="compositionally biased region" description="Basic and acidic residues" evidence="1">
    <location>
        <begin position="254"/>
        <end position="265"/>
    </location>
</feature>
<feature type="compositionally biased region" description="Basic and acidic residues" evidence="1">
    <location>
        <begin position="166"/>
        <end position="187"/>
    </location>
</feature>
<evidence type="ECO:0000313" key="3">
    <source>
        <dbReference type="Proteomes" id="UP000283895"/>
    </source>
</evidence>
<feature type="compositionally biased region" description="Low complexity" evidence="1">
    <location>
        <begin position="111"/>
        <end position="122"/>
    </location>
</feature>
<gene>
    <name evidence="2" type="ORF">VMCG_00045</name>
</gene>
<comment type="caution">
    <text evidence="2">The sequence shown here is derived from an EMBL/GenBank/DDBJ whole genome shotgun (WGS) entry which is preliminary data.</text>
</comment>
<protein>
    <submittedName>
        <fullName evidence="2">Uncharacterized protein</fullName>
    </submittedName>
</protein>
<reference evidence="2 3" key="1">
    <citation type="submission" date="2015-09" db="EMBL/GenBank/DDBJ databases">
        <title>Host preference determinants of Valsa canker pathogens revealed by comparative genomics.</title>
        <authorList>
            <person name="Yin Z."/>
            <person name="Huang L."/>
        </authorList>
    </citation>
    <scope>NUCLEOTIDE SEQUENCE [LARGE SCALE GENOMIC DNA]</scope>
    <source>
        <strain evidence="2 3">03-1</strain>
    </source>
</reference>
<feature type="region of interest" description="Disordered" evidence="1">
    <location>
        <begin position="378"/>
        <end position="399"/>
    </location>
</feature>
<dbReference type="AlphaFoldDB" id="A0A423X9M6"/>
<dbReference type="EMBL" id="LKEA01000001">
    <property type="protein sequence ID" value="ROW12400.1"/>
    <property type="molecule type" value="Genomic_DNA"/>
</dbReference>
<feature type="compositionally biased region" description="Basic and acidic residues" evidence="1">
    <location>
        <begin position="292"/>
        <end position="301"/>
    </location>
</feature>
<feature type="compositionally biased region" description="Low complexity" evidence="1">
    <location>
        <begin position="148"/>
        <end position="164"/>
    </location>
</feature>
<feature type="region of interest" description="Disordered" evidence="1">
    <location>
        <begin position="1"/>
        <end position="97"/>
    </location>
</feature>
<feature type="compositionally biased region" description="Polar residues" evidence="1">
    <location>
        <begin position="279"/>
        <end position="288"/>
    </location>
</feature>
<dbReference type="OrthoDB" id="2142961at2759"/>
<dbReference type="Proteomes" id="UP000283895">
    <property type="component" value="Unassembled WGS sequence"/>
</dbReference>
<sequence length="399" mass="41851">MDQNKQTPARRRRNGKPATSRKNYASEGDVLTDMPFPADFPATPMKSNAASPAPGSQPPNSKSNKKSTRRPRPNNVSTSPDPARPGRRTPPHSASVKISSAVAFAGANFHASPAPASLPMPSFLRMSSEMGPESAVVKGPAKEPSPPASDSESPSPLQQAAAAQVSRDESPLDLLFRADRAEKERARRATSANATTGVDGPFSPPSEETSDPNATHYNDPIPLRLPTRPAQRGVSNNSGTAGPGVRPDAFAMPIHERIRAARAAEPRMQQRSPRHDQVQGGQRPQQLGNAPRLDEQSEAVKKLLGIGGAAPSPSSNSVPLQGRTNASGFNPSLGGGSRSSPQVNNGSANVQIPASGGADDWRFRGEHALRQALKLPFPVGGGLDGHSSPQQTGPFTGHA</sequence>
<evidence type="ECO:0000313" key="2">
    <source>
        <dbReference type="EMBL" id="ROW12400.1"/>
    </source>
</evidence>
<accession>A0A423X9M6</accession>
<dbReference type="GO" id="GO:0016071">
    <property type="term" value="P:mRNA metabolic process"/>
    <property type="evidence" value="ECO:0007669"/>
    <property type="project" value="UniProtKB-ARBA"/>
</dbReference>
<feature type="region of interest" description="Disordered" evidence="1">
    <location>
        <begin position="111"/>
        <end position="363"/>
    </location>
</feature>
<keyword evidence="3" id="KW-1185">Reference proteome</keyword>
<feature type="compositionally biased region" description="Polar residues" evidence="1">
    <location>
        <begin position="312"/>
        <end position="330"/>
    </location>
</feature>
<proteinExistence type="predicted"/>
<name>A0A423X9M6_9PEZI</name>
<dbReference type="InterPro" id="IPR028322">
    <property type="entry name" value="PNRC-like_rgn"/>
</dbReference>
<feature type="compositionally biased region" description="Polar residues" evidence="1">
    <location>
        <begin position="387"/>
        <end position="399"/>
    </location>
</feature>
<dbReference type="Pfam" id="PF15365">
    <property type="entry name" value="PNRC"/>
    <property type="match status" value="1"/>
</dbReference>
<feature type="compositionally biased region" description="Polar residues" evidence="1">
    <location>
        <begin position="338"/>
        <end position="352"/>
    </location>
</feature>